<dbReference type="Proteomes" id="UP000887574">
    <property type="component" value="Unplaced"/>
</dbReference>
<keyword evidence="1" id="KW-1133">Transmembrane helix</keyword>
<keyword evidence="2" id="KW-1185">Reference proteome</keyword>
<accession>A0A915ELU3</accession>
<evidence type="ECO:0000256" key="1">
    <source>
        <dbReference type="SAM" id="Phobius"/>
    </source>
</evidence>
<reference evidence="3" key="1">
    <citation type="submission" date="2022-11" db="UniProtKB">
        <authorList>
            <consortium name="WormBaseParasite"/>
        </authorList>
    </citation>
    <scope>IDENTIFICATION</scope>
</reference>
<protein>
    <submittedName>
        <fullName evidence="3">Uncharacterized protein</fullName>
    </submittedName>
</protein>
<name>A0A915ELU3_9BILA</name>
<proteinExistence type="predicted"/>
<keyword evidence="1" id="KW-0812">Transmembrane</keyword>
<dbReference type="WBParaSite" id="jg7263.1">
    <property type="protein sequence ID" value="jg7263.1"/>
    <property type="gene ID" value="jg7263"/>
</dbReference>
<dbReference type="AlphaFoldDB" id="A0A915ELU3"/>
<keyword evidence="1" id="KW-0472">Membrane</keyword>
<feature type="transmembrane region" description="Helical" evidence="1">
    <location>
        <begin position="258"/>
        <end position="279"/>
    </location>
</feature>
<feature type="transmembrane region" description="Helical" evidence="1">
    <location>
        <begin position="104"/>
        <end position="132"/>
    </location>
</feature>
<organism evidence="2 3">
    <name type="scientific">Ditylenchus dipsaci</name>
    <dbReference type="NCBI Taxonomy" id="166011"/>
    <lineage>
        <taxon>Eukaryota</taxon>
        <taxon>Metazoa</taxon>
        <taxon>Ecdysozoa</taxon>
        <taxon>Nematoda</taxon>
        <taxon>Chromadorea</taxon>
        <taxon>Rhabditida</taxon>
        <taxon>Tylenchina</taxon>
        <taxon>Tylenchomorpha</taxon>
        <taxon>Sphaerularioidea</taxon>
        <taxon>Anguinidae</taxon>
        <taxon>Anguininae</taxon>
        <taxon>Ditylenchus</taxon>
    </lineage>
</organism>
<feature type="transmembrane region" description="Helical" evidence="1">
    <location>
        <begin position="57"/>
        <end position="78"/>
    </location>
</feature>
<sequence>MSEQSCSLHPSSKPGNGRKRLSDIAEVDVVDGFGGFYVNVNNADAFLISMAYSKASIAFICLIGALTAFNTLTFTGQISNTNLLCSLNNYLPLGKDLRKITMPIVYYCRFLELSVSTNILQLLFCLAALVCALNRRSNLFLLCYSFLCVTLLFGGCFLLTLIILNYEHFIVQAVDEMLEWVLNYDNSFCQMLEPILECLISRLAPSKALRISTLANSSLATVPLSNYDDAIEMACGNTPRRHAFNSTMTTKLPECTDFLTSFLLHLILAGCYVTAHAIFKRRQRLEKMRRGSSSCCADVITKDSLIAPSIMPTAKKMSDELTRKNIGPPIIVVDDMPLTSSSSNNNYYQSI</sequence>
<feature type="transmembrane region" description="Helical" evidence="1">
    <location>
        <begin position="139"/>
        <end position="164"/>
    </location>
</feature>
<evidence type="ECO:0000313" key="2">
    <source>
        <dbReference type="Proteomes" id="UP000887574"/>
    </source>
</evidence>
<evidence type="ECO:0000313" key="3">
    <source>
        <dbReference type="WBParaSite" id="jg7263.1"/>
    </source>
</evidence>